<dbReference type="EMBL" id="WJQU01000004">
    <property type="protein sequence ID" value="KAJ6636070.1"/>
    <property type="molecule type" value="Genomic_DNA"/>
</dbReference>
<evidence type="ECO:0000313" key="1">
    <source>
        <dbReference type="EMBL" id="KAJ6636070.1"/>
    </source>
</evidence>
<sequence length="233" mass="26809">MVRSPHYSNAFDEPNLVKFTYSRAVSLQFLFETKPPKNLSGRIHTQLHFDDCILGNNLLRNEFRALECTNSLFEENVFSHGGSASRFISTIELQPNFRQQNSFADPMRSAAGTEVFYNKNACVSFQHTEKSLLCCMYRRAYSLMRNIVLKTYCSKDNKLYASTDFARLLIVLPGMETRGRYDSRVIFEIALNLCVVVLSNNLRKHLVHSSLIFETLSRVINQKKKAEDTEDPN</sequence>
<gene>
    <name evidence="1" type="ORF">Bhyg_14657</name>
</gene>
<name>A0A9Q0RVU4_9DIPT</name>
<accession>A0A9Q0RVU4</accession>
<dbReference type="AlphaFoldDB" id="A0A9Q0RVU4"/>
<dbReference type="Proteomes" id="UP001151699">
    <property type="component" value="Chromosome C"/>
</dbReference>
<evidence type="ECO:0000313" key="2">
    <source>
        <dbReference type="Proteomes" id="UP001151699"/>
    </source>
</evidence>
<proteinExistence type="predicted"/>
<comment type="caution">
    <text evidence="1">The sequence shown here is derived from an EMBL/GenBank/DDBJ whole genome shotgun (WGS) entry which is preliminary data.</text>
</comment>
<keyword evidence="2" id="KW-1185">Reference proteome</keyword>
<organism evidence="1 2">
    <name type="scientific">Pseudolycoriella hygida</name>
    <dbReference type="NCBI Taxonomy" id="35572"/>
    <lineage>
        <taxon>Eukaryota</taxon>
        <taxon>Metazoa</taxon>
        <taxon>Ecdysozoa</taxon>
        <taxon>Arthropoda</taxon>
        <taxon>Hexapoda</taxon>
        <taxon>Insecta</taxon>
        <taxon>Pterygota</taxon>
        <taxon>Neoptera</taxon>
        <taxon>Endopterygota</taxon>
        <taxon>Diptera</taxon>
        <taxon>Nematocera</taxon>
        <taxon>Sciaroidea</taxon>
        <taxon>Sciaridae</taxon>
        <taxon>Pseudolycoriella</taxon>
    </lineage>
</organism>
<protein>
    <submittedName>
        <fullName evidence="1">Uncharacterized protein</fullName>
    </submittedName>
</protein>
<reference evidence="1" key="1">
    <citation type="submission" date="2022-07" db="EMBL/GenBank/DDBJ databases">
        <authorList>
            <person name="Trinca V."/>
            <person name="Uliana J.V.C."/>
            <person name="Torres T.T."/>
            <person name="Ward R.J."/>
            <person name="Monesi N."/>
        </authorList>
    </citation>
    <scope>NUCLEOTIDE SEQUENCE</scope>
    <source>
        <strain evidence="1">HSMRA1968</strain>
        <tissue evidence="1">Whole embryos</tissue>
    </source>
</reference>